<gene>
    <name evidence="1" type="ORF">METZ01_LOCUS248375</name>
</gene>
<name>A0A382I9Z2_9ZZZZ</name>
<reference evidence="1" key="1">
    <citation type="submission" date="2018-05" db="EMBL/GenBank/DDBJ databases">
        <authorList>
            <person name="Lanie J.A."/>
            <person name="Ng W.-L."/>
            <person name="Kazmierczak K.M."/>
            <person name="Andrzejewski T.M."/>
            <person name="Davidsen T.M."/>
            <person name="Wayne K.J."/>
            <person name="Tettelin H."/>
            <person name="Glass J.I."/>
            <person name="Rusch D."/>
            <person name="Podicherti R."/>
            <person name="Tsui H.-C.T."/>
            <person name="Winkler M.E."/>
        </authorList>
    </citation>
    <scope>NUCLEOTIDE SEQUENCE</scope>
</reference>
<sequence length="72" mass="8310">MTTPIEQITVECSGCGHRYEDYHRRSMNLSLDDFDDDYIEQMSTTTCPECGVKRSIGSLVVREVDNTWVFEV</sequence>
<accession>A0A382I9Z2</accession>
<evidence type="ECO:0000313" key="1">
    <source>
        <dbReference type="EMBL" id="SVB95521.1"/>
    </source>
</evidence>
<evidence type="ECO:0008006" key="2">
    <source>
        <dbReference type="Google" id="ProtNLM"/>
    </source>
</evidence>
<organism evidence="1">
    <name type="scientific">marine metagenome</name>
    <dbReference type="NCBI Taxonomy" id="408172"/>
    <lineage>
        <taxon>unclassified sequences</taxon>
        <taxon>metagenomes</taxon>
        <taxon>ecological metagenomes</taxon>
    </lineage>
</organism>
<proteinExistence type="predicted"/>
<dbReference type="EMBL" id="UINC01065641">
    <property type="protein sequence ID" value="SVB95521.1"/>
    <property type="molecule type" value="Genomic_DNA"/>
</dbReference>
<dbReference type="AlphaFoldDB" id="A0A382I9Z2"/>
<protein>
    <recommendedName>
        <fullName evidence="2">CpXC domain-containing protein</fullName>
    </recommendedName>
</protein>